<proteinExistence type="predicted"/>
<dbReference type="WBParaSite" id="ACAC_0001066301-mRNA-1">
    <property type="protein sequence ID" value="ACAC_0001066301-mRNA-1"/>
    <property type="gene ID" value="ACAC_0001066301"/>
</dbReference>
<keyword evidence="2" id="KW-0813">Transport</keyword>
<protein>
    <submittedName>
        <fullName evidence="9">SLC13A5</fullName>
    </submittedName>
</protein>
<evidence type="ECO:0000256" key="3">
    <source>
        <dbReference type="ARBA" id="ARBA00022692"/>
    </source>
</evidence>
<dbReference type="InterPro" id="IPR004680">
    <property type="entry name" value="Cit_transptr-like_dom"/>
</dbReference>
<comment type="subcellular location">
    <subcellularLocation>
        <location evidence="1">Membrane</location>
        <topology evidence="1">Multi-pass membrane protein</topology>
    </subcellularLocation>
</comment>
<keyword evidence="8" id="KW-1185">Reference proteome</keyword>
<feature type="domain" description="Citrate transporter-like" evidence="7">
    <location>
        <begin position="104"/>
        <end position="204"/>
    </location>
</feature>
<reference evidence="8" key="1">
    <citation type="submission" date="2012-09" db="EMBL/GenBank/DDBJ databases">
        <authorList>
            <person name="Martin A.A."/>
        </authorList>
    </citation>
    <scope>NUCLEOTIDE SEQUENCE</scope>
</reference>
<dbReference type="GO" id="GO:0015137">
    <property type="term" value="F:citrate transmembrane transporter activity"/>
    <property type="evidence" value="ECO:0007669"/>
    <property type="project" value="TreeGrafter"/>
</dbReference>
<name>A0A0K0DHJ2_ANGCA</name>
<evidence type="ECO:0000256" key="5">
    <source>
        <dbReference type="ARBA" id="ARBA00023136"/>
    </source>
</evidence>
<sequence>MITEGQGLLVTRFLGMSNVLQEDHRPDGQSSSRKSLKGGEPTGLPLHATGKNGGFKEKYPLFFSLNLQLSVSVQKQLQYELKLNLHKSSFFIVTASKYSWLYHFLLNFPIYDSSGVKDTGLAKMVSGYSSAFRNLSVWDLQLLTMIVTVSVSNFCSNVATTTIFVPVATEVGVHPLDLLRPPTLSASFALILPVGTPPNAIVFRTRMITAPDMVSRLRILCYCPYIAPVSSTNWCYCLQQHERSTV</sequence>
<dbReference type="AlphaFoldDB" id="A0A0K0DHJ2"/>
<dbReference type="PANTHER" id="PTHR10283">
    <property type="entry name" value="SOLUTE CARRIER FAMILY 13 MEMBER"/>
    <property type="match status" value="1"/>
</dbReference>
<dbReference type="GO" id="GO:0005886">
    <property type="term" value="C:plasma membrane"/>
    <property type="evidence" value="ECO:0007669"/>
    <property type="project" value="TreeGrafter"/>
</dbReference>
<evidence type="ECO:0000256" key="6">
    <source>
        <dbReference type="SAM" id="MobiDB-lite"/>
    </source>
</evidence>
<evidence type="ECO:0000313" key="8">
    <source>
        <dbReference type="Proteomes" id="UP000035642"/>
    </source>
</evidence>
<keyword evidence="3" id="KW-0812">Transmembrane</keyword>
<dbReference type="GO" id="GO:0015141">
    <property type="term" value="F:succinate transmembrane transporter activity"/>
    <property type="evidence" value="ECO:0007669"/>
    <property type="project" value="TreeGrafter"/>
</dbReference>
<feature type="region of interest" description="Disordered" evidence="6">
    <location>
        <begin position="22"/>
        <end position="50"/>
    </location>
</feature>
<dbReference type="Proteomes" id="UP000035642">
    <property type="component" value="Unassembled WGS sequence"/>
</dbReference>
<evidence type="ECO:0000256" key="4">
    <source>
        <dbReference type="ARBA" id="ARBA00022989"/>
    </source>
</evidence>
<evidence type="ECO:0000313" key="9">
    <source>
        <dbReference type="WBParaSite" id="ACAC_0001066301-mRNA-1"/>
    </source>
</evidence>
<dbReference type="Pfam" id="PF03600">
    <property type="entry name" value="CitMHS"/>
    <property type="match status" value="1"/>
</dbReference>
<dbReference type="PANTHER" id="PTHR10283:SF85">
    <property type="entry name" value="SODIUM-DEPENDENT HIGH-AFFINITY DICARBOXYLATE TRANSPORTER 3"/>
    <property type="match status" value="1"/>
</dbReference>
<reference evidence="9" key="2">
    <citation type="submission" date="2017-02" db="UniProtKB">
        <authorList>
            <consortium name="WormBaseParasite"/>
        </authorList>
    </citation>
    <scope>IDENTIFICATION</scope>
</reference>
<evidence type="ECO:0000256" key="2">
    <source>
        <dbReference type="ARBA" id="ARBA00022448"/>
    </source>
</evidence>
<organism evidence="8 9">
    <name type="scientific">Angiostrongylus cantonensis</name>
    <name type="common">Rat lungworm</name>
    <dbReference type="NCBI Taxonomy" id="6313"/>
    <lineage>
        <taxon>Eukaryota</taxon>
        <taxon>Metazoa</taxon>
        <taxon>Ecdysozoa</taxon>
        <taxon>Nematoda</taxon>
        <taxon>Chromadorea</taxon>
        <taxon>Rhabditida</taxon>
        <taxon>Rhabditina</taxon>
        <taxon>Rhabditomorpha</taxon>
        <taxon>Strongyloidea</taxon>
        <taxon>Metastrongylidae</taxon>
        <taxon>Angiostrongylus</taxon>
    </lineage>
</organism>
<dbReference type="STRING" id="6313.A0A0K0DHJ2"/>
<keyword evidence="5" id="KW-0472">Membrane</keyword>
<accession>A0A0K0DHJ2</accession>
<evidence type="ECO:0000256" key="1">
    <source>
        <dbReference type="ARBA" id="ARBA00004141"/>
    </source>
</evidence>
<keyword evidence="4" id="KW-1133">Transmembrane helix</keyword>
<evidence type="ECO:0000259" key="7">
    <source>
        <dbReference type="Pfam" id="PF03600"/>
    </source>
</evidence>